<dbReference type="InterPro" id="IPR036249">
    <property type="entry name" value="Thioredoxin-like_sf"/>
</dbReference>
<name>A0ABX1DZM8_9PROT</name>
<comment type="caution">
    <text evidence="1">The sequence shown here is derived from an EMBL/GenBank/DDBJ whole genome shotgun (WGS) entry which is preliminary data.</text>
</comment>
<accession>A0ABX1DZM8</accession>
<gene>
    <name evidence="1" type="ORF">HEQ75_05595</name>
</gene>
<protein>
    <recommendedName>
        <fullName evidence="3">GST N-terminal domain-containing protein</fullName>
    </recommendedName>
</protein>
<sequence>MRPGPCRDWVNIRARQQFAPEILALNPYGRIPILVEEGRVSLALLRHAREKRAA</sequence>
<proteinExistence type="predicted"/>
<organism evidence="1 2">
    <name type="scientific">Falsiroseomonas selenitidurans</name>
    <dbReference type="NCBI Taxonomy" id="2716335"/>
    <lineage>
        <taxon>Bacteria</taxon>
        <taxon>Pseudomonadati</taxon>
        <taxon>Pseudomonadota</taxon>
        <taxon>Alphaproteobacteria</taxon>
        <taxon>Acetobacterales</taxon>
        <taxon>Roseomonadaceae</taxon>
        <taxon>Falsiroseomonas</taxon>
    </lineage>
</organism>
<dbReference type="RefSeq" id="WP_168027988.1">
    <property type="nucleotide sequence ID" value="NZ_JAAVNE010000006.1"/>
</dbReference>
<evidence type="ECO:0000313" key="1">
    <source>
        <dbReference type="EMBL" id="NKC30326.1"/>
    </source>
</evidence>
<keyword evidence="2" id="KW-1185">Reference proteome</keyword>
<evidence type="ECO:0000313" key="2">
    <source>
        <dbReference type="Proteomes" id="UP000787635"/>
    </source>
</evidence>
<reference evidence="1 2" key="1">
    <citation type="submission" date="2020-03" db="EMBL/GenBank/DDBJ databases">
        <title>Roseomonas selenitidurans sp. nov. isolated from urban soil.</title>
        <authorList>
            <person name="Liu H."/>
        </authorList>
    </citation>
    <scope>NUCLEOTIDE SEQUENCE [LARGE SCALE GENOMIC DNA]</scope>
    <source>
        <strain evidence="1 2">BU-1</strain>
    </source>
</reference>
<dbReference type="Proteomes" id="UP000787635">
    <property type="component" value="Unassembled WGS sequence"/>
</dbReference>
<evidence type="ECO:0008006" key="3">
    <source>
        <dbReference type="Google" id="ProtNLM"/>
    </source>
</evidence>
<dbReference type="SUPFAM" id="SSF52833">
    <property type="entry name" value="Thioredoxin-like"/>
    <property type="match status" value="1"/>
</dbReference>
<dbReference type="EMBL" id="JAAVNE010000006">
    <property type="protein sequence ID" value="NKC30326.1"/>
    <property type="molecule type" value="Genomic_DNA"/>
</dbReference>
<dbReference type="Gene3D" id="3.40.30.10">
    <property type="entry name" value="Glutaredoxin"/>
    <property type="match status" value="1"/>
</dbReference>